<protein>
    <submittedName>
        <fullName evidence="11">NADPH oxidoreductase A</fullName>
    </submittedName>
</protein>
<dbReference type="PANTHER" id="PTHR19384:SF128">
    <property type="entry name" value="NADPH OXIDOREDUCTASE A"/>
    <property type="match status" value="1"/>
</dbReference>
<sequence length="614" mass="68881">MLALLLALALLAFAFRKLLSRSKSNSSESVQRPPSIRDKISREAFEHTVQHPHPRRVLLLYATEYGFAQQVASYIAQHLSQQQHLAPRVVNVLHYPLLNFARETVLLFICSTTGDGVPPTEASDFRDALDSNQISLPPSLNVAILALGDRAYPHFCRAGAIFEHLFKPASTLHPITNINQQDWTSIQLWLNSIAPKVKSVAPSPLSDYLPAAIEKYANSYQSPTRYSRNNPYMATITARNSLTTALPKSADRKKVIRVQLAIEPQHLQYTVGDAVAIIPTNNPSHVTRLLLAMAVNGHELVTIPHVTHALSFETALTNHLDICTIQPSLIYELAKRSSNASQLSLAHNILGSPLSTSVLTPFGQTYVRQRHVFDLLSDFVSVSVSPQTLVQYLRPLHARYYSISSTPLTRPRAIAITVDVLRYTSLNIEREGVASSFLNNRCPLNETKVPIFISSNPNFRLPKDLTNDIIMIGPGTGIAPFVAFIEQRIAQNASGTNCLFFGCRHKAHDFLYEAQLRQYEAQRQLKLFTAFSRDGASKVYVQHRMRENAQLLWEMMEGGAHVYVCGDGRRMSGDVHEALRDIVQRCAAFTRDESEAYLQMLTDQKRYQRDVWVT</sequence>
<feature type="domain" description="FAD-binding FR-type" evidence="10">
    <location>
        <begin position="229"/>
        <end position="462"/>
    </location>
</feature>
<reference evidence="11 12" key="1">
    <citation type="journal article" date="2018" name="Mol. Biol. Evol.">
        <title>Analysis of the draft genome of the red seaweed Gracilariopsis chorda provides insights into genome size evolution in Rhodophyta.</title>
        <authorList>
            <person name="Lee J."/>
            <person name="Yang E.C."/>
            <person name="Graf L."/>
            <person name="Yang J.H."/>
            <person name="Qiu H."/>
            <person name="Zel Zion U."/>
            <person name="Chan C.X."/>
            <person name="Stephens T.G."/>
            <person name="Weber A.P.M."/>
            <person name="Boo G.H."/>
            <person name="Boo S.M."/>
            <person name="Kim K.M."/>
            <person name="Shin Y."/>
            <person name="Jung M."/>
            <person name="Lee S.J."/>
            <person name="Yim H.S."/>
            <person name="Lee J.H."/>
            <person name="Bhattacharya D."/>
            <person name="Yoon H.S."/>
        </authorList>
    </citation>
    <scope>NUCLEOTIDE SEQUENCE [LARGE SCALE GENOMIC DNA]</scope>
    <source>
        <strain evidence="11 12">SKKU-2015</strain>
        <tissue evidence="11">Whole body</tissue>
    </source>
</reference>
<dbReference type="InterPro" id="IPR003097">
    <property type="entry name" value="CysJ-like_FAD-binding"/>
</dbReference>
<dbReference type="STRING" id="448386.A0A2V3IS33"/>
<dbReference type="AlphaFoldDB" id="A0A2V3IS33"/>
<dbReference type="PROSITE" id="PS51384">
    <property type="entry name" value="FAD_FR"/>
    <property type="match status" value="1"/>
</dbReference>
<evidence type="ECO:0000256" key="6">
    <source>
        <dbReference type="ARBA" id="ARBA00022857"/>
    </source>
</evidence>
<organism evidence="11 12">
    <name type="scientific">Gracilariopsis chorda</name>
    <dbReference type="NCBI Taxonomy" id="448386"/>
    <lineage>
        <taxon>Eukaryota</taxon>
        <taxon>Rhodophyta</taxon>
        <taxon>Florideophyceae</taxon>
        <taxon>Rhodymeniophycidae</taxon>
        <taxon>Gracilariales</taxon>
        <taxon>Gracilariaceae</taxon>
        <taxon>Gracilariopsis</taxon>
    </lineage>
</organism>
<keyword evidence="3" id="KW-0285">Flavoprotein</keyword>
<dbReference type="InterPro" id="IPR008254">
    <property type="entry name" value="Flavodoxin/NO_synth"/>
</dbReference>
<dbReference type="FunFam" id="3.40.50.80:FF:000001">
    <property type="entry name" value="NADPH--cytochrome P450 reductase 1"/>
    <property type="match status" value="1"/>
</dbReference>
<keyword evidence="5" id="KW-0274">FAD</keyword>
<name>A0A2V3IS33_9FLOR</name>
<dbReference type="InterPro" id="IPR001709">
    <property type="entry name" value="Flavoprot_Pyr_Nucl_cyt_Rdtase"/>
</dbReference>
<accession>A0A2V3IS33</accession>
<keyword evidence="12" id="KW-1185">Reference proteome</keyword>
<dbReference type="GO" id="GO:0005829">
    <property type="term" value="C:cytosol"/>
    <property type="evidence" value="ECO:0007669"/>
    <property type="project" value="TreeGrafter"/>
</dbReference>
<evidence type="ECO:0000256" key="7">
    <source>
        <dbReference type="ARBA" id="ARBA00023002"/>
    </source>
</evidence>
<evidence type="ECO:0000256" key="4">
    <source>
        <dbReference type="ARBA" id="ARBA00022643"/>
    </source>
</evidence>
<dbReference type="EMBL" id="NBIV01000077">
    <property type="protein sequence ID" value="PXF44922.1"/>
    <property type="molecule type" value="Genomic_DNA"/>
</dbReference>
<gene>
    <name evidence="11" type="ORF">BWQ96_05286</name>
</gene>
<dbReference type="InterPro" id="IPR039261">
    <property type="entry name" value="FNR_nucleotide-bd"/>
</dbReference>
<evidence type="ECO:0000259" key="10">
    <source>
        <dbReference type="PROSITE" id="PS51384"/>
    </source>
</evidence>
<evidence type="ECO:0000313" key="12">
    <source>
        <dbReference type="Proteomes" id="UP000247409"/>
    </source>
</evidence>
<dbReference type="PRINTS" id="PR00371">
    <property type="entry name" value="FPNCR"/>
</dbReference>
<dbReference type="OrthoDB" id="1856718at2759"/>
<dbReference type="Gene3D" id="2.40.30.10">
    <property type="entry name" value="Translation factors"/>
    <property type="match status" value="1"/>
</dbReference>
<comment type="caution">
    <text evidence="11">The sequence shown here is derived from an EMBL/GenBank/DDBJ whole genome shotgun (WGS) entry which is preliminary data.</text>
</comment>
<dbReference type="Proteomes" id="UP000247409">
    <property type="component" value="Unassembled WGS sequence"/>
</dbReference>
<evidence type="ECO:0000256" key="2">
    <source>
        <dbReference type="ARBA" id="ARBA00001974"/>
    </source>
</evidence>
<dbReference type="InterPro" id="IPR017927">
    <property type="entry name" value="FAD-bd_FR_type"/>
</dbReference>
<dbReference type="PANTHER" id="PTHR19384">
    <property type="entry name" value="NITRIC OXIDE SYNTHASE-RELATED"/>
    <property type="match status" value="1"/>
</dbReference>
<feature type="signal peptide" evidence="8">
    <location>
        <begin position="1"/>
        <end position="20"/>
    </location>
</feature>
<keyword evidence="8" id="KW-0732">Signal</keyword>
<keyword evidence="6" id="KW-0521">NADP</keyword>
<dbReference type="SUPFAM" id="SSF52218">
    <property type="entry name" value="Flavoproteins"/>
    <property type="match status" value="1"/>
</dbReference>
<comment type="cofactor">
    <cofactor evidence="1">
        <name>FMN</name>
        <dbReference type="ChEBI" id="CHEBI:58210"/>
    </cofactor>
</comment>
<dbReference type="Gene3D" id="1.20.990.10">
    <property type="entry name" value="NADPH-cytochrome p450 Reductase, Chain A, domain 3"/>
    <property type="match status" value="1"/>
</dbReference>
<evidence type="ECO:0000313" key="11">
    <source>
        <dbReference type="EMBL" id="PXF44922.1"/>
    </source>
</evidence>
<feature type="chain" id="PRO_5015955798" evidence="8">
    <location>
        <begin position="21"/>
        <end position="614"/>
    </location>
</feature>
<dbReference type="GO" id="GO:0010181">
    <property type="term" value="F:FMN binding"/>
    <property type="evidence" value="ECO:0007669"/>
    <property type="project" value="InterPro"/>
</dbReference>
<evidence type="ECO:0000259" key="9">
    <source>
        <dbReference type="PROSITE" id="PS50902"/>
    </source>
</evidence>
<dbReference type="InterPro" id="IPR017938">
    <property type="entry name" value="Riboflavin_synthase-like_b-brl"/>
</dbReference>
<dbReference type="PROSITE" id="PS50902">
    <property type="entry name" value="FLAVODOXIN_LIKE"/>
    <property type="match status" value="1"/>
</dbReference>
<dbReference type="Pfam" id="PF00258">
    <property type="entry name" value="Flavodoxin_1"/>
    <property type="match status" value="1"/>
</dbReference>
<keyword evidence="4" id="KW-0288">FMN</keyword>
<dbReference type="GO" id="GO:0016491">
    <property type="term" value="F:oxidoreductase activity"/>
    <property type="evidence" value="ECO:0007669"/>
    <property type="project" value="UniProtKB-KW"/>
</dbReference>
<evidence type="ECO:0000256" key="8">
    <source>
        <dbReference type="SAM" id="SignalP"/>
    </source>
</evidence>
<dbReference type="GO" id="GO:0050660">
    <property type="term" value="F:flavin adenine dinucleotide binding"/>
    <property type="evidence" value="ECO:0007669"/>
    <property type="project" value="TreeGrafter"/>
</dbReference>
<feature type="domain" description="Flavodoxin-like" evidence="9">
    <location>
        <begin position="57"/>
        <end position="194"/>
    </location>
</feature>
<dbReference type="Gene3D" id="3.40.50.80">
    <property type="entry name" value="Nucleotide-binding domain of ferredoxin-NADP reductase (FNR) module"/>
    <property type="match status" value="1"/>
</dbReference>
<evidence type="ECO:0000256" key="5">
    <source>
        <dbReference type="ARBA" id="ARBA00022827"/>
    </source>
</evidence>
<dbReference type="SUPFAM" id="SSF63380">
    <property type="entry name" value="Riboflavin synthase domain-like"/>
    <property type="match status" value="1"/>
</dbReference>
<dbReference type="SUPFAM" id="SSF52343">
    <property type="entry name" value="Ferredoxin reductase-like, C-terminal NADP-linked domain"/>
    <property type="match status" value="1"/>
</dbReference>
<dbReference type="Pfam" id="PF00175">
    <property type="entry name" value="NAD_binding_1"/>
    <property type="match status" value="1"/>
</dbReference>
<proteinExistence type="predicted"/>
<dbReference type="Gene3D" id="3.40.50.360">
    <property type="match status" value="1"/>
</dbReference>
<evidence type="ECO:0000256" key="1">
    <source>
        <dbReference type="ARBA" id="ARBA00001917"/>
    </source>
</evidence>
<dbReference type="Pfam" id="PF00667">
    <property type="entry name" value="FAD_binding_1"/>
    <property type="match status" value="1"/>
</dbReference>
<evidence type="ECO:0000256" key="3">
    <source>
        <dbReference type="ARBA" id="ARBA00022630"/>
    </source>
</evidence>
<comment type="cofactor">
    <cofactor evidence="2">
        <name>FAD</name>
        <dbReference type="ChEBI" id="CHEBI:57692"/>
    </cofactor>
</comment>
<dbReference type="InterPro" id="IPR001433">
    <property type="entry name" value="OxRdtase_FAD/NAD-bd"/>
</dbReference>
<dbReference type="InterPro" id="IPR023173">
    <property type="entry name" value="NADPH_Cyt_P450_Rdtase_alpha"/>
</dbReference>
<keyword evidence="7" id="KW-0560">Oxidoreductase</keyword>
<dbReference type="InterPro" id="IPR029039">
    <property type="entry name" value="Flavoprotein-like_sf"/>
</dbReference>